<keyword evidence="4 6" id="KW-0547">Nucleotide-binding</keyword>
<comment type="function">
    <text evidence="6">ATP-dependent agmatine transferase that catalyzes the formation of 2-agmatinylcytidine (agm2C) at the wobble position (C34) of tRNA(Ile2), converting the codon specificity from AUG to AUA.</text>
</comment>
<feature type="domain" description="TiaS C-terminal zinc ribbon" evidence="10">
    <location>
        <begin position="361"/>
        <end position="404"/>
    </location>
</feature>
<feature type="domain" description="OB" evidence="7">
    <location>
        <begin position="290"/>
        <end position="348"/>
    </location>
</feature>
<dbReference type="AlphaFoldDB" id="A0A7K4DKV5"/>
<dbReference type="RefSeq" id="WP_100907014.1">
    <property type="nucleotide sequence ID" value="NZ_JABBYL010000004.1"/>
</dbReference>
<evidence type="ECO:0000313" key="12">
    <source>
        <dbReference type="Proteomes" id="UP000591058"/>
    </source>
</evidence>
<evidence type="ECO:0000256" key="1">
    <source>
        <dbReference type="ARBA" id="ARBA00022490"/>
    </source>
</evidence>
<name>A0A7K4DKV5_9EURY</name>
<dbReference type="GeneID" id="35122875"/>
<sequence>MNNHNFDNDFSVYVGIDDTDSASGMCTTYICCVIMDRLISCGFRVDGPPRLIRLNPFAPHKTRGNGAVSFKIVLKSKKEVEQAKKIIQDMVGNLAVMGDPKTNPGLVFYEGKITPELQDYALRTIRTIVSQEEAEKLAGNLGADIFKYKKGRGVIGSLAAIGCPLTDATYELLAYREPANYGKKRMVDEDSVLGMNQKTYPNTFDNVDDGYMTITPHTPCPVLYGIRGETMGAVEEAHKLVKVSEPIEFFRVFLTNQHTDMHLQNIDAISNMKQFQCYIVPGTVRTQPVVIEGGHVIFVLEDESGEVECAAYEPTKKFRDVVRHLAPGDQVIVYGGIGNKGTLNVEKIKITSLAPVYEYLNPICDCGKRMKSAGKGKGYKCPRCGSKMPTGSEEDVEVREKREIGRMIKPGFYEVPPSARRHLSKPLVRG</sequence>
<dbReference type="InterPro" id="IPR055394">
    <property type="entry name" value="Zn_ribbon_TiaS"/>
</dbReference>
<dbReference type="Gene3D" id="3.90.600.20">
    <property type="match status" value="1"/>
</dbReference>
<feature type="domain" description="TiaS FLD" evidence="8">
    <location>
        <begin position="151"/>
        <end position="262"/>
    </location>
</feature>
<dbReference type="EMBL" id="JABBYL010000004">
    <property type="protein sequence ID" value="NMO08435.1"/>
    <property type="molecule type" value="Genomic_DNA"/>
</dbReference>
<evidence type="ECO:0000259" key="8">
    <source>
        <dbReference type="Pfam" id="PF08489"/>
    </source>
</evidence>
<dbReference type="GO" id="GO:0003676">
    <property type="term" value="F:nucleic acid binding"/>
    <property type="evidence" value="ECO:0007669"/>
    <property type="project" value="InterPro"/>
</dbReference>
<evidence type="ECO:0000259" key="9">
    <source>
        <dbReference type="Pfam" id="PF22641"/>
    </source>
</evidence>
<evidence type="ECO:0000256" key="6">
    <source>
        <dbReference type="HAMAP-Rule" id="MF_01892"/>
    </source>
</evidence>
<comment type="caution">
    <text evidence="11">The sequence shown here is derived from an EMBL/GenBank/DDBJ whole genome shotgun (WGS) entry which is preliminary data.</text>
</comment>
<dbReference type="Proteomes" id="UP000591058">
    <property type="component" value="Unassembled WGS sequence"/>
</dbReference>
<dbReference type="Pfam" id="PF22641">
    <property type="entry name" value="TiaS_TCKD"/>
    <property type="match status" value="1"/>
</dbReference>
<dbReference type="PANTHER" id="PTHR40705:SF1">
    <property type="entry name" value="TRNA(ILE2) 2-AGMATINYLCYTIDINE SYNTHETASE TIAS"/>
    <property type="match status" value="1"/>
</dbReference>
<evidence type="ECO:0000259" key="7">
    <source>
        <dbReference type="Pfam" id="PF01336"/>
    </source>
</evidence>
<comment type="subcellular location">
    <subcellularLocation>
        <location evidence="6">Cytoplasm</location>
    </subcellularLocation>
</comment>
<dbReference type="HAMAP" id="MF_01892">
    <property type="entry name" value="tRNA_Ile2_agm2C_synt"/>
    <property type="match status" value="1"/>
</dbReference>
<accession>A0A7K4DKV5</accession>
<comment type="similarity">
    <text evidence="6">Belongs to the TiaS family.</text>
</comment>
<dbReference type="InterPro" id="IPR004365">
    <property type="entry name" value="NA-bd_OB_tRNA"/>
</dbReference>
<dbReference type="CDD" id="cd04482">
    <property type="entry name" value="RPA2_OBF_like"/>
    <property type="match status" value="1"/>
</dbReference>
<dbReference type="Pfam" id="PF08489">
    <property type="entry name" value="TiaS_FLD"/>
    <property type="match status" value="1"/>
</dbReference>
<comment type="catalytic activity">
    <reaction evidence="6">
        <text>cytidine(34) in tRNA(Ile2) + agmatine + ATP + H2O = 2-agmatinylcytidine(34) in tRNA(Ile2) + AMP + 2 phosphate + 2 H(+)</text>
        <dbReference type="Rhea" id="RHEA:43608"/>
        <dbReference type="Rhea" id="RHEA-COMP:10625"/>
        <dbReference type="Rhea" id="RHEA-COMP:10626"/>
        <dbReference type="ChEBI" id="CHEBI:15377"/>
        <dbReference type="ChEBI" id="CHEBI:15378"/>
        <dbReference type="ChEBI" id="CHEBI:30616"/>
        <dbReference type="ChEBI" id="CHEBI:43474"/>
        <dbReference type="ChEBI" id="CHEBI:58145"/>
        <dbReference type="ChEBI" id="CHEBI:82748"/>
        <dbReference type="ChEBI" id="CHEBI:83545"/>
        <dbReference type="ChEBI" id="CHEBI:456215"/>
        <dbReference type="EC" id="6.3.4.22"/>
    </reaction>
</comment>
<reference evidence="11 12" key="1">
    <citation type="submission" date="2020-04" db="EMBL/GenBank/DDBJ databases">
        <title>Draft genome of Methanobacterium subterraneum isolated from animal feces.</title>
        <authorList>
            <person name="Ouboter H.T."/>
            <person name="Berger S."/>
            <person name="Gungor E."/>
            <person name="Jetten M.S.M."/>
            <person name="Welte C.U."/>
        </authorList>
    </citation>
    <scope>NUCLEOTIDE SEQUENCE [LARGE SCALE GENOMIC DNA]</scope>
    <source>
        <strain evidence="11">HO_2020</strain>
    </source>
</reference>
<evidence type="ECO:0000256" key="2">
    <source>
        <dbReference type="ARBA" id="ARBA00022598"/>
    </source>
</evidence>
<dbReference type="Gene3D" id="3.30.70.2200">
    <property type="match status" value="1"/>
</dbReference>
<dbReference type="GO" id="GO:0005524">
    <property type="term" value="F:ATP binding"/>
    <property type="evidence" value="ECO:0007669"/>
    <property type="project" value="UniProtKB-KW"/>
</dbReference>
<evidence type="ECO:0000256" key="3">
    <source>
        <dbReference type="ARBA" id="ARBA00022694"/>
    </source>
</evidence>
<dbReference type="Pfam" id="PF01336">
    <property type="entry name" value="tRNA_anti-codon"/>
    <property type="match status" value="1"/>
</dbReference>
<evidence type="ECO:0000256" key="5">
    <source>
        <dbReference type="ARBA" id="ARBA00022840"/>
    </source>
</evidence>
<feature type="domain" description="TiaS-like TCKD" evidence="9">
    <location>
        <begin position="13"/>
        <end position="149"/>
    </location>
</feature>
<keyword evidence="5 6" id="KW-0067">ATP-binding</keyword>
<dbReference type="GO" id="GO:0016879">
    <property type="term" value="F:ligase activity, forming carbon-nitrogen bonds"/>
    <property type="evidence" value="ECO:0007669"/>
    <property type="project" value="UniProtKB-UniRule"/>
</dbReference>
<gene>
    <name evidence="6" type="primary">tiaS</name>
    <name evidence="11" type="ORF">HG719_01125</name>
</gene>
<dbReference type="PANTHER" id="PTHR40705">
    <property type="entry name" value="TRNA(ILE2) 2-AGMATINYLCYTIDINE SYNTHETASE TIAS"/>
    <property type="match status" value="1"/>
</dbReference>
<dbReference type="GO" id="GO:0005737">
    <property type="term" value="C:cytoplasm"/>
    <property type="evidence" value="ECO:0007669"/>
    <property type="project" value="UniProtKB-SubCell"/>
</dbReference>
<dbReference type="Gene3D" id="2.40.50.1010">
    <property type="match status" value="1"/>
</dbReference>
<dbReference type="EC" id="6.3.4.22" evidence="6"/>
<keyword evidence="1 6" id="KW-0963">Cytoplasm</keyword>
<proteinExistence type="inferred from homology"/>
<evidence type="ECO:0000256" key="4">
    <source>
        <dbReference type="ARBA" id="ARBA00022741"/>
    </source>
</evidence>
<keyword evidence="3 6" id="KW-0819">tRNA processing</keyword>
<protein>
    <recommendedName>
        <fullName evidence="6">tRNA(Ile2) 2-agmatinylcytidine synthetase TiaS</fullName>
        <shortName evidence="6">tRNA(Ile2)-agm2C synthetase</shortName>
        <ecNumber evidence="6">6.3.4.22</ecNumber>
    </recommendedName>
    <alternativeName>
        <fullName evidence="6">tRNA(Ile2) agmatidine synthetase</fullName>
    </alternativeName>
</protein>
<dbReference type="InterPro" id="IPR013696">
    <property type="entry name" value="TiaS_FLD"/>
</dbReference>
<dbReference type="Pfam" id="PF23783">
    <property type="entry name" value="Zn_ribbon_TiaS"/>
    <property type="match status" value="1"/>
</dbReference>
<dbReference type="InterPro" id="IPR053870">
    <property type="entry name" value="TiaS-like_TCKD"/>
</dbReference>
<organism evidence="11 12">
    <name type="scientific">Methanobacterium subterraneum</name>
    <dbReference type="NCBI Taxonomy" id="59277"/>
    <lineage>
        <taxon>Archaea</taxon>
        <taxon>Methanobacteriati</taxon>
        <taxon>Methanobacteriota</taxon>
        <taxon>Methanomada group</taxon>
        <taxon>Methanobacteria</taxon>
        <taxon>Methanobacteriales</taxon>
        <taxon>Methanobacteriaceae</taxon>
        <taxon>Methanobacterium</taxon>
    </lineage>
</organism>
<evidence type="ECO:0000313" key="11">
    <source>
        <dbReference type="EMBL" id="NMO08435.1"/>
    </source>
</evidence>
<keyword evidence="2 6" id="KW-0436">Ligase</keyword>
<dbReference type="InterPro" id="IPR024913">
    <property type="entry name" value="tRNA_Ile2__agm2C_synt"/>
</dbReference>
<evidence type="ECO:0000259" key="10">
    <source>
        <dbReference type="Pfam" id="PF23783"/>
    </source>
</evidence>
<dbReference type="GO" id="GO:0002101">
    <property type="term" value="P:tRNA wobble cytosine modification"/>
    <property type="evidence" value="ECO:0007669"/>
    <property type="project" value="UniProtKB-UniRule"/>
</dbReference>